<evidence type="ECO:0000313" key="2">
    <source>
        <dbReference type="Proteomes" id="UP000320231"/>
    </source>
</evidence>
<dbReference type="EMBL" id="AP019514">
    <property type="protein sequence ID" value="BBI63173.1"/>
    <property type="molecule type" value="Genomic_DNA"/>
</dbReference>
<dbReference type="Proteomes" id="UP000320231">
    <property type="component" value="Chromosome"/>
</dbReference>
<evidence type="ECO:0000313" key="1">
    <source>
        <dbReference type="EMBL" id="BBI63173.1"/>
    </source>
</evidence>
<accession>A0A455UD00</accession>
<dbReference type="AlphaFoldDB" id="A0A455UD00"/>
<sequence>MRSHEERKKPKGGTTIAKIPVTANETLAEGEFNRFYARGFCQRAIKEKKRGCIGISGPSL</sequence>
<reference evidence="1 2" key="1">
    <citation type="journal article" date="2019" name="Microbiol. Resour. Announc.">
        <title>Complete Genome Sequence of Halomonas sulfidaeris Strain Esulfide1 Isolated from a Metal Sulfide Rock at a Depth of 2,200 Meters, Obtained Using Nanopore Sequencing.</title>
        <authorList>
            <person name="Saito M."/>
            <person name="Nishigata A."/>
            <person name="Galipon J."/>
            <person name="Arakawa K."/>
        </authorList>
    </citation>
    <scope>NUCLEOTIDE SEQUENCE [LARGE SCALE GENOMIC DNA]</scope>
    <source>
        <strain evidence="1 2">ATCC BAA-803</strain>
    </source>
</reference>
<organism evidence="1 2">
    <name type="scientific">Vreelandella sulfidaeris</name>
    <dbReference type="NCBI Taxonomy" id="115553"/>
    <lineage>
        <taxon>Bacteria</taxon>
        <taxon>Pseudomonadati</taxon>
        <taxon>Pseudomonadota</taxon>
        <taxon>Gammaproteobacteria</taxon>
        <taxon>Oceanospirillales</taxon>
        <taxon>Halomonadaceae</taxon>
        <taxon>Vreelandella</taxon>
    </lineage>
</organism>
<protein>
    <submittedName>
        <fullName evidence="1">Uncharacterized protein</fullName>
    </submittedName>
</protein>
<name>A0A455UD00_9GAMM</name>
<proteinExistence type="predicted"/>
<gene>
    <name evidence="1" type="ORF">HSBAA_44790</name>
</gene>
<dbReference type="KEGG" id="hsr:HSBAA_44790"/>